<dbReference type="EMBL" id="BMAW01132843">
    <property type="protein sequence ID" value="GFU45442.1"/>
    <property type="molecule type" value="Genomic_DNA"/>
</dbReference>
<protein>
    <submittedName>
        <fullName evidence="1">Uncharacterized protein</fullName>
    </submittedName>
</protein>
<proteinExistence type="predicted"/>
<dbReference type="Proteomes" id="UP000887013">
    <property type="component" value="Unassembled WGS sequence"/>
</dbReference>
<organism evidence="1 2">
    <name type="scientific">Nephila pilipes</name>
    <name type="common">Giant wood spider</name>
    <name type="synonym">Nephila maculata</name>
    <dbReference type="NCBI Taxonomy" id="299642"/>
    <lineage>
        <taxon>Eukaryota</taxon>
        <taxon>Metazoa</taxon>
        <taxon>Ecdysozoa</taxon>
        <taxon>Arthropoda</taxon>
        <taxon>Chelicerata</taxon>
        <taxon>Arachnida</taxon>
        <taxon>Araneae</taxon>
        <taxon>Araneomorphae</taxon>
        <taxon>Entelegynae</taxon>
        <taxon>Araneoidea</taxon>
        <taxon>Nephilidae</taxon>
        <taxon>Nephila</taxon>
    </lineage>
</organism>
<keyword evidence="2" id="KW-1185">Reference proteome</keyword>
<feature type="non-terminal residue" evidence="1">
    <location>
        <position position="90"/>
    </location>
</feature>
<accession>A0A8X6UPP3</accession>
<reference evidence="1" key="1">
    <citation type="submission" date="2020-08" db="EMBL/GenBank/DDBJ databases">
        <title>Multicomponent nature underlies the extraordinary mechanical properties of spider dragline silk.</title>
        <authorList>
            <person name="Kono N."/>
            <person name="Nakamura H."/>
            <person name="Mori M."/>
            <person name="Yoshida Y."/>
            <person name="Ohtoshi R."/>
            <person name="Malay A.D."/>
            <person name="Moran D.A.P."/>
            <person name="Tomita M."/>
            <person name="Numata K."/>
            <person name="Arakawa K."/>
        </authorList>
    </citation>
    <scope>NUCLEOTIDE SEQUENCE</scope>
</reference>
<evidence type="ECO:0000313" key="2">
    <source>
        <dbReference type="Proteomes" id="UP000887013"/>
    </source>
</evidence>
<name>A0A8X6UPP3_NEPPI</name>
<gene>
    <name evidence="1" type="ORF">NPIL_95141</name>
</gene>
<evidence type="ECO:0000313" key="1">
    <source>
        <dbReference type="EMBL" id="GFU45442.1"/>
    </source>
</evidence>
<comment type="caution">
    <text evidence="1">The sequence shown here is derived from an EMBL/GenBank/DDBJ whole genome shotgun (WGS) entry which is preliminary data.</text>
</comment>
<dbReference type="AlphaFoldDB" id="A0A8X6UPP3"/>
<sequence length="90" mass="10823">MTTRLPLPQDASTYKIKYILNCITRRFRTDWLNCFSPSVLYYLRYGNTLPGKLGLYPSLRNFYFTKGRNKKLQHKKYQEAEIIYGFQLKE</sequence>